<sequence>MVTFEYNEWWNKRVNDNIPRLREEDVRPIEEYLQVIQSEIEIIKLEGGLQEAA</sequence>
<dbReference type="Proteomes" id="UP000593574">
    <property type="component" value="Unassembled WGS sequence"/>
</dbReference>
<name>A0A7J9AZ52_9ROSI</name>
<evidence type="ECO:0000313" key="2">
    <source>
        <dbReference type="Proteomes" id="UP000593574"/>
    </source>
</evidence>
<dbReference type="AlphaFoldDB" id="A0A7J9AZ52"/>
<protein>
    <submittedName>
        <fullName evidence="1">Uncharacterized protein</fullName>
    </submittedName>
</protein>
<dbReference type="EMBL" id="JABEZV010436851">
    <property type="protein sequence ID" value="MBA0729351.1"/>
    <property type="molecule type" value="Genomic_DNA"/>
</dbReference>
<organism evidence="1 2">
    <name type="scientific">Gossypium laxum</name>
    <dbReference type="NCBI Taxonomy" id="34288"/>
    <lineage>
        <taxon>Eukaryota</taxon>
        <taxon>Viridiplantae</taxon>
        <taxon>Streptophyta</taxon>
        <taxon>Embryophyta</taxon>
        <taxon>Tracheophyta</taxon>
        <taxon>Spermatophyta</taxon>
        <taxon>Magnoliopsida</taxon>
        <taxon>eudicotyledons</taxon>
        <taxon>Gunneridae</taxon>
        <taxon>Pentapetalae</taxon>
        <taxon>rosids</taxon>
        <taxon>malvids</taxon>
        <taxon>Malvales</taxon>
        <taxon>Malvaceae</taxon>
        <taxon>Malvoideae</taxon>
        <taxon>Gossypium</taxon>
    </lineage>
</organism>
<evidence type="ECO:0000313" key="1">
    <source>
        <dbReference type="EMBL" id="MBA0729351.1"/>
    </source>
</evidence>
<comment type="caution">
    <text evidence="1">The sequence shown here is derived from an EMBL/GenBank/DDBJ whole genome shotgun (WGS) entry which is preliminary data.</text>
</comment>
<keyword evidence="2" id="KW-1185">Reference proteome</keyword>
<gene>
    <name evidence="1" type="ORF">Golax_025530</name>
</gene>
<reference evidence="1 2" key="1">
    <citation type="journal article" date="2019" name="Genome Biol. Evol.">
        <title>Insights into the evolution of the New World diploid cottons (Gossypium, subgenus Houzingenia) based on genome sequencing.</title>
        <authorList>
            <person name="Grover C.E."/>
            <person name="Arick M.A. 2nd"/>
            <person name="Thrash A."/>
            <person name="Conover J.L."/>
            <person name="Sanders W.S."/>
            <person name="Peterson D.G."/>
            <person name="Frelichowski J.E."/>
            <person name="Scheffler J.A."/>
            <person name="Scheffler B.E."/>
            <person name="Wendel J.F."/>
        </authorList>
    </citation>
    <scope>NUCLEOTIDE SEQUENCE [LARGE SCALE GENOMIC DNA]</scope>
    <source>
        <strain evidence="1">4</strain>
        <tissue evidence="1">Leaf</tissue>
    </source>
</reference>
<proteinExistence type="predicted"/>
<accession>A0A7J9AZ52</accession>